<dbReference type="EMBL" id="BOMV01000001">
    <property type="protein sequence ID" value="GIE92588.1"/>
    <property type="molecule type" value="Genomic_DNA"/>
</dbReference>
<protein>
    <submittedName>
        <fullName evidence="1">Uncharacterized protein</fullName>
    </submittedName>
</protein>
<dbReference type="RefSeq" id="WP_203778359.1">
    <property type="nucleotide sequence ID" value="NZ_BOMV01000001.1"/>
</dbReference>
<organism evidence="1 2">
    <name type="scientific">Paractinoplanes rishiriensis</name>
    <dbReference type="NCBI Taxonomy" id="1050105"/>
    <lineage>
        <taxon>Bacteria</taxon>
        <taxon>Bacillati</taxon>
        <taxon>Actinomycetota</taxon>
        <taxon>Actinomycetes</taxon>
        <taxon>Micromonosporales</taxon>
        <taxon>Micromonosporaceae</taxon>
        <taxon>Paractinoplanes</taxon>
    </lineage>
</organism>
<name>A0A919MRH4_9ACTN</name>
<evidence type="ECO:0000313" key="1">
    <source>
        <dbReference type="EMBL" id="GIE92588.1"/>
    </source>
</evidence>
<evidence type="ECO:0000313" key="2">
    <source>
        <dbReference type="Proteomes" id="UP000636960"/>
    </source>
</evidence>
<sequence>MRLAYAHDAVLEMPAGADERAPGGAITTALCGHWEHEPPCPLAPHATAATRDGGTVRLRILYATEPHRVAEVRRRIGAALATGDWQVVTAGCSRIESQERDHARRLVKSR</sequence>
<comment type="caution">
    <text evidence="1">The sequence shown here is derived from an EMBL/GenBank/DDBJ whole genome shotgun (WGS) entry which is preliminary data.</text>
</comment>
<keyword evidence="2" id="KW-1185">Reference proteome</keyword>
<dbReference type="Proteomes" id="UP000636960">
    <property type="component" value="Unassembled WGS sequence"/>
</dbReference>
<proteinExistence type="predicted"/>
<reference evidence="1" key="1">
    <citation type="submission" date="2021-01" db="EMBL/GenBank/DDBJ databases">
        <title>Whole genome shotgun sequence of Actinoplanes rishiriensis NBRC 108556.</title>
        <authorList>
            <person name="Komaki H."/>
            <person name="Tamura T."/>
        </authorList>
    </citation>
    <scope>NUCLEOTIDE SEQUENCE</scope>
    <source>
        <strain evidence="1">NBRC 108556</strain>
    </source>
</reference>
<accession>A0A919MRH4</accession>
<gene>
    <name evidence="1" type="ORF">Ari01nite_00530</name>
</gene>
<dbReference type="AlphaFoldDB" id="A0A919MRH4"/>